<evidence type="ECO:0000256" key="2">
    <source>
        <dbReference type="ARBA" id="ARBA00022475"/>
    </source>
</evidence>
<keyword evidence="4 6" id="KW-1133">Transmembrane helix</keyword>
<name>A0A9Q4KU13_9EURY</name>
<evidence type="ECO:0000256" key="6">
    <source>
        <dbReference type="SAM" id="Phobius"/>
    </source>
</evidence>
<dbReference type="SUPFAM" id="SSF82866">
    <property type="entry name" value="Multidrug efflux transporter AcrB transmembrane domain"/>
    <property type="match status" value="2"/>
</dbReference>
<evidence type="ECO:0000313" key="8">
    <source>
        <dbReference type="EMBL" id="MDE4908017.1"/>
    </source>
</evidence>
<dbReference type="EMBL" id="JAKELO010000002">
    <property type="protein sequence ID" value="MDE4908017.1"/>
    <property type="molecule type" value="Genomic_DNA"/>
</dbReference>
<protein>
    <submittedName>
        <fullName evidence="8">Hydrophobe/amphiphile efflux-3 (HAE3) family transporter</fullName>
    </submittedName>
</protein>
<feature type="transmembrane region" description="Helical" evidence="6">
    <location>
        <begin position="608"/>
        <end position="629"/>
    </location>
</feature>
<feature type="transmembrane region" description="Helical" evidence="6">
    <location>
        <begin position="282"/>
        <end position="302"/>
    </location>
</feature>
<keyword evidence="2" id="KW-1003">Cell membrane</keyword>
<feature type="transmembrane region" description="Helical" evidence="6">
    <location>
        <begin position="656"/>
        <end position="679"/>
    </location>
</feature>
<comment type="subcellular location">
    <subcellularLocation>
        <location evidence="1">Cell membrane</location>
        <topology evidence="1">Multi-pass membrane protein</topology>
    </subcellularLocation>
</comment>
<dbReference type="Gene3D" id="1.20.1640.10">
    <property type="entry name" value="Multidrug efflux transporter AcrB transmembrane domain"/>
    <property type="match status" value="2"/>
</dbReference>
<feature type="transmembrane region" description="Helical" evidence="6">
    <location>
        <begin position="367"/>
        <end position="385"/>
    </location>
</feature>
<evidence type="ECO:0000259" key="7">
    <source>
        <dbReference type="PROSITE" id="PS50156"/>
    </source>
</evidence>
<dbReference type="GO" id="GO:0022857">
    <property type="term" value="F:transmembrane transporter activity"/>
    <property type="evidence" value="ECO:0007669"/>
    <property type="project" value="InterPro"/>
</dbReference>
<dbReference type="NCBIfam" id="TIGR00921">
    <property type="entry name" value="2A067"/>
    <property type="match status" value="1"/>
</dbReference>
<gene>
    <name evidence="8" type="ORF">L0665_05265</name>
</gene>
<dbReference type="InterPro" id="IPR000731">
    <property type="entry name" value="SSD"/>
</dbReference>
<dbReference type="InterPro" id="IPR004869">
    <property type="entry name" value="MMPL_dom"/>
</dbReference>
<dbReference type="Pfam" id="PF03176">
    <property type="entry name" value="MMPL"/>
    <property type="match status" value="2"/>
</dbReference>
<feature type="transmembrane region" description="Helical" evidence="6">
    <location>
        <begin position="235"/>
        <end position="252"/>
    </location>
</feature>
<evidence type="ECO:0000256" key="5">
    <source>
        <dbReference type="ARBA" id="ARBA00023136"/>
    </source>
</evidence>
<reference evidence="8" key="1">
    <citation type="submission" date="2022-01" db="EMBL/GenBank/DDBJ databases">
        <title>Draft genome of Methanogenium marinum DSM 15558.</title>
        <authorList>
            <person name="Chen S.-C."/>
            <person name="You Y.-T."/>
        </authorList>
    </citation>
    <scope>NUCLEOTIDE SEQUENCE</scope>
    <source>
        <strain evidence="8">DSM 15558</strain>
    </source>
</reference>
<dbReference type="InterPro" id="IPR001036">
    <property type="entry name" value="Acrflvin-R"/>
</dbReference>
<feature type="domain" description="SSD" evidence="7">
    <location>
        <begin position="560"/>
        <end position="707"/>
    </location>
</feature>
<dbReference type="PROSITE" id="PS50156">
    <property type="entry name" value="SSD"/>
    <property type="match status" value="2"/>
</dbReference>
<feature type="transmembrane region" description="Helical" evidence="6">
    <location>
        <begin position="685"/>
        <end position="709"/>
    </location>
</feature>
<comment type="caution">
    <text evidence="8">The sequence shown here is derived from an EMBL/GenBank/DDBJ whole genome shotgun (WGS) entry which is preliminary data.</text>
</comment>
<evidence type="ECO:0000256" key="1">
    <source>
        <dbReference type="ARBA" id="ARBA00004651"/>
    </source>
</evidence>
<organism evidence="8 9">
    <name type="scientific">Methanogenium marinum</name>
    <dbReference type="NCBI Taxonomy" id="348610"/>
    <lineage>
        <taxon>Archaea</taxon>
        <taxon>Methanobacteriati</taxon>
        <taxon>Methanobacteriota</taxon>
        <taxon>Stenosarchaea group</taxon>
        <taxon>Methanomicrobia</taxon>
        <taxon>Methanomicrobiales</taxon>
        <taxon>Methanomicrobiaceae</taxon>
        <taxon>Methanogenium</taxon>
    </lineage>
</organism>
<dbReference type="PRINTS" id="PR00702">
    <property type="entry name" value="ACRIFLAVINRP"/>
</dbReference>
<feature type="transmembrane region" description="Helical" evidence="6">
    <location>
        <begin position="208"/>
        <end position="229"/>
    </location>
</feature>
<feature type="transmembrane region" description="Helical" evidence="6">
    <location>
        <begin position="178"/>
        <end position="201"/>
    </location>
</feature>
<evidence type="ECO:0000313" key="9">
    <source>
        <dbReference type="Proteomes" id="UP001143747"/>
    </source>
</evidence>
<accession>A0A9Q4KU13</accession>
<feature type="transmembrane region" description="Helical" evidence="6">
    <location>
        <begin position="559"/>
        <end position="576"/>
    </location>
</feature>
<evidence type="ECO:0000256" key="4">
    <source>
        <dbReference type="ARBA" id="ARBA00022989"/>
    </source>
</evidence>
<feature type="transmembrane region" description="Helical" evidence="6">
    <location>
        <begin position="308"/>
        <end position="337"/>
    </location>
</feature>
<dbReference type="GO" id="GO:0005886">
    <property type="term" value="C:plasma membrane"/>
    <property type="evidence" value="ECO:0007669"/>
    <property type="project" value="UniProtKB-SubCell"/>
</dbReference>
<dbReference type="AlphaFoldDB" id="A0A9Q4KU13"/>
<sequence>MVILFVAGIFTATGIQFESSSDQYLDKSTPAGIRYDQYNEQFVSDTYILLIQTADPTDYTLLQDLLILEEEIQRLEYVTETNSLGDVLKEFNGGIIPQNQEVTEEILSLLPDELRETFVPDSQTGLLYVTIKQGISTDVSQTILPNLETLTGEADLPPGTVIDVTGATPYNVELQEDMVMSGVVLIVGALILMAIVLFLLFSNMRHWFLPLIILTFGLVYTFALLSLLGVKINNGAIASFPILLGLGIDYAVQFHARFDEERREGATMEAATRDTLKNTGPAVLLAMLATSMGFIAMFISPVPMIKTFAVVSIIGVTCCYLTALFGFPALAALFGYIPKEGKPTLMMRIMNRYTHFLEGLVTRISRAAVPILIIAAVIAFAGISLDPSIPIDTDTKSMAPADLPAQIALDKVQDVRGSVTPFPLYIRGDDLKSIDAIQWIDTFSTRTVSEHDEITKADSIASLVRKQNNGEMPDNEGTLNAILAAIPDSEKDPYLMGDTEAVISFTTLILTIDEQNELKKQVAADVIWSEPPPHIEVYPTGDFDLYTNLMDMISSSKEAMTNLGFVLIFLFLILAYRRIYAITPVVPIICIVGWNAVAMILIGLHYNPISACLGSMTIGVAAEYTILVMERFTEEKELTDDPSEAIRTSVQKIGSAVTVSGLVTAGGFSALMLSVFPIVSSFGMSTVIAVLFSLVGAIVIMPAVLTLMVDTEKWLKKGKGKSKPAASSGNQE</sequence>
<feature type="domain" description="SSD" evidence="7">
    <location>
        <begin position="211"/>
        <end position="333"/>
    </location>
</feature>
<dbReference type="Proteomes" id="UP001143747">
    <property type="component" value="Unassembled WGS sequence"/>
</dbReference>
<keyword evidence="9" id="KW-1185">Reference proteome</keyword>
<dbReference type="PANTHER" id="PTHR33406">
    <property type="entry name" value="MEMBRANE PROTEIN MJ1562-RELATED"/>
    <property type="match status" value="1"/>
</dbReference>
<dbReference type="PANTHER" id="PTHR33406:SF13">
    <property type="entry name" value="MEMBRANE PROTEIN YDFJ"/>
    <property type="match status" value="1"/>
</dbReference>
<feature type="transmembrane region" description="Helical" evidence="6">
    <location>
        <begin position="583"/>
        <end position="602"/>
    </location>
</feature>
<evidence type="ECO:0000256" key="3">
    <source>
        <dbReference type="ARBA" id="ARBA00022692"/>
    </source>
</evidence>
<dbReference type="InterPro" id="IPR050545">
    <property type="entry name" value="Mycobact_MmpL"/>
</dbReference>
<keyword evidence="5 6" id="KW-0472">Membrane</keyword>
<proteinExistence type="predicted"/>
<keyword evidence="3 6" id="KW-0812">Transmembrane</keyword>